<dbReference type="EnsemblPlants" id="ORUFI08G22140.1">
    <property type="protein sequence ID" value="ORUFI08G22140.1"/>
    <property type="gene ID" value="ORUFI08G22140"/>
</dbReference>
<dbReference type="HOGENOM" id="CLU_1819031_0_0_1"/>
<dbReference type="AlphaFoldDB" id="A0A0E0QKX9"/>
<evidence type="ECO:0000313" key="2">
    <source>
        <dbReference type="EnsemblPlants" id="ORUFI08G22140.1"/>
    </source>
</evidence>
<proteinExistence type="predicted"/>
<dbReference type="Proteomes" id="UP000008022">
    <property type="component" value="Unassembled WGS sequence"/>
</dbReference>
<name>A0A0E0QKX9_ORYRU</name>
<reference evidence="2" key="2">
    <citation type="submission" date="2015-06" db="UniProtKB">
        <authorList>
            <consortium name="EnsemblPlants"/>
        </authorList>
    </citation>
    <scope>IDENTIFICATION</scope>
</reference>
<sequence>MRRIPPHPRSCPDAAHAIDHTTFASRVAPVHRIVSVPAPRPELEVGGSGGRAVLPPSPLRESRTAGRWEPRIEHLQASPTASRPCFVRTEPRAAELRHPAVSRSPEILRVSARQLPSSPPPSRLGPTTPAAPSRASASLGNG</sequence>
<evidence type="ECO:0000313" key="3">
    <source>
        <dbReference type="Proteomes" id="UP000008022"/>
    </source>
</evidence>
<reference evidence="3" key="1">
    <citation type="submission" date="2013-06" db="EMBL/GenBank/DDBJ databases">
        <authorList>
            <person name="Zhao Q."/>
        </authorList>
    </citation>
    <scope>NUCLEOTIDE SEQUENCE</scope>
    <source>
        <strain evidence="3">cv. W1943</strain>
    </source>
</reference>
<feature type="compositionally biased region" description="Basic and acidic residues" evidence="1">
    <location>
        <begin position="89"/>
        <end position="98"/>
    </location>
</feature>
<feature type="compositionally biased region" description="Low complexity" evidence="1">
    <location>
        <begin position="124"/>
        <end position="142"/>
    </location>
</feature>
<feature type="compositionally biased region" description="Basic and acidic residues" evidence="1">
    <location>
        <begin position="60"/>
        <end position="74"/>
    </location>
</feature>
<protein>
    <submittedName>
        <fullName evidence="2">Uncharacterized protein</fullName>
    </submittedName>
</protein>
<organism evidence="2 3">
    <name type="scientific">Oryza rufipogon</name>
    <name type="common">Brownbeard rice</name>
    <name type="synonym">Asian wild rice</name>
    <dbReference type="NCBI Taxonomy" id="4529"/>
    <lineage>
        <taxon>Eukaryota</taxon>
        <taxon>Viridiplantae</taxon>
        <taxon>Streptophyta</taxon>
        <taxon>Embryophyta</taxon>
        <taxon>Tracheophyta</taxon>
        <taxon>Spermatophyta</taxon>
        <taxon>Magnoliopsida</taxon>
        <taxon>Liliopsida</taxon>
        <taxon>Poales</taxon>
        <taxon>Poaceae</taxon>
        <taxon>BOP clade</taxon>
        <taxon>Oryzoideae</taxon>
        <taxon>Oryzeae</taxon>
        <taxon>Oryzinae</taxon>
        <taxon>Oryza</taxon>
    </lineage>
</organism>
<evidence type="ECO:0000256" key="1">
    <source>
        <dbReference type="SAM" id="MobiDB-lite"/>
    </source>
</evidence>
<dbReference type="Gramene" id="ORUFI08G22140.1">
    <property type="protein sequence ID" value="ORUFI08G22140.1"/>
    <property type="gene ID" value="ORUFI08G22140"/>
</dbReference>
<feature type="region of interest" description="Disordered" evidence="1">
    <location>
        <begin position="40"/>
        <end position="142"/>
    </location>
</feature>
<accession>A0A0E0QKX9</accession>
<keyword evidence="3" id="KW-1185">Reference proteome</keyword>